<keyword evidence="1" id="KW-0479">Metal-binding</keyword>
<dbReference type="Gene3D" id="1.10.1280.10">
    <property type="entry name" value="Di-copper center containing domain from catechol oxidase"/>
    <property type="match status" value="1"/>
</dbReference>
<evidence type="ECO:0000259" key="4">
    <source>
        <dbReference type="PROSITE" id="PS00498"/>
    </source>
</evidence>
<evidence type="ECO:0000256" key="2">
    <source>
        <dbReference type="ARBA" id="ARBA00023008"/>
    </source>
</evidence>
<proteinExistence type="predicted"/>
<name>A0A9N9KVW9_9HELO</name>
<dbReference type="InterPro" id="IPR008922">
    <property type="entry name" value="Di-copper_centre_dom_sf"/>
</dbReference>
<dbReference type="Proteomes" id="UP000696280">
    <property type="component" value="Unassembled WGS sequence"/>
</dbReference>
<dbReference type="PANTHER" id="PTHR11474">
    <property type="entry name" value="TYROSINASE FAMILY MEMBER"/>
    <property type="match status" value="1"/>
</dbReference>
<dbReference type="SUPFAM" id="SSF48056">
    <property type="entry name" value="Di-copper centre-containing domain"/>
    <property type="match status" value="1"/>
</dbReference>
<keyword evidence="6" id="KW-1185">Reference proteome</keyword>
<dbReference type="PRINTS" id="PR00092">
    <property type="entry name" value="TYROSINASE"/>
</dbReference>
<dbReference type="OrthoDB" id="6132182at2759"/>
<dbReference type="AlphaFoldDB" id="A0A9N9KVW9"/>
<reference evidence="5" key="1">
    <citation type="submission" date="2021-07" db="EMBL/GenBank/DDBJ databases">
        <authorList>
            <person name="Durling M."/>
        </authorList>
    </citation>
    <scope>NUCLEOTIDE SEQUENCE</scope>
</reference>
<dbReference type="PANTHER" id="PTHR11474:SF126">
    <property type="entry name" value="TYROSINASE-LIKE PROTEIN TYR-1-RELATED"/>
    <property type="match status" value="1"/>
</dbReference>
<evidence type="ECO:0000313" key="6">
    <source>
        <dbReference type="Proteomes" id="UP000696280"/>
    </source>
</evidence>
<accession>A0A9N9KVW9</accession>
<dbReference type="InterPro" id="IPR050316">
    <property type="entry name" value="Tyrosinase/Hemocyanin"/>
</dbReference>
<evidence type="ECO:0000313" key="5">
    <source>
        <dbReference type="EMBL" id="CAG8954776.1"/>
    </source>
</evidence>
<dbReference type="GO" id="GO:0046872">
    <property type="term" value="F:metal ion binding"/>
    <property type="evidence" value="ECO:0007669"/>
    <property type="project" value="UniProtKB-KW"/>
</dbReference>
<dbReference type="Pfam" id="PF00264">
    <property type="entry name" value="Tyrosinase"/>
    <property type="match status" value="1"/>
</dbReference>
<evidence type="ECO:0000256" key="1">
    <source>
        <dbReference type="ARBA" id="ARBA00022723"/>
    </source>
</evidence>
<dbReference type="PROSITE" id="PS00498">
    <property type="entry name" value="TYROSINASE_2"/>
    <property type="match status" value="1"/>
</dbReference>
<dbReference type="InterPro" id="IPR002227">
    <property type="entry name" value="Tyrosinase_Cu-bd"/>
</dbReference>
<evidence type="ECO:0000256" key="3">
    <source>
        <dbReference type="SAM" id="MobiDB-lite"/>
    </source>
</evidence>
<gene>
    <name evidence="5" type="ORF">HYFRA_00004701</name>
</gene>
<feature type="region of interest" description="Disordered" evidence="3">
    <location>
        <begin position="1"/>
        <end position="31"/>
    </location>
</feature>
<sequence>MDEETEIALSSPTSETGLLSPGEKSSSTPKATFCEPLSIRQEWRQLSIPARKSYLEAVKCLTTKPSRLNLTTSLYDDFTVVHKKRVYSVHHVSASLPWHRYFIFIFEQALKEKCGYEGSLPYWDWTLDSKDPLASPIWDPEIGFGGSKDPATGCVEGGPLKGFLLSNTKNIPSRHCLVREFSNDSEFGELHSKQWSPEIVSDILTSSKTFEELRERIERGPHKHLHDGIGGEMMSFTSSNDPLFYLHHAQVDRLWSMWQQQDPDVRMREYSGKDVFGGVSTVGHILDMGGLGEEGHSILHTLSSTNGPFCYHTIN</sequence>
<keyword evidence="2" id="KW-0186">Copper</keyword>
<dbReference type="EMBL" id="CAJVRL010000057">
    <property type="protein sequence ID" value="CAG8954776.1"/>
    <property type="molecule type" value="Genomic_DNA"/>
</dbReference>
<dbReference type="GO" id="GO:0016491">
    <property type="term" value="F:oxidoreductase activity"/>
    <property type="evidence" value="ECO:0007669"/>
    <property type="project" value="InterPro"/>
</dbReference>
<feature type="compositionally biased region" description="Polar residues" evidence="3">
    <location>
        <begin position="8"/>
        <end position="30"/>
    </location>
</feature>
<organism evidence="5 6">
    <name type="scientific">Hymenoscyphus fraxineus</name>
    <dbReference type="NCBI Taxonomy" id="746836"/>
    <lineage>
        <taxon>Eukaryota</taxon>
        <taxon>Fungi</taxon>
        <taxon>Dikarya</taxon>
        <taxon>Ascomycota</taxon>
        <taxon>Pezizomycotina</taxon>
        <taxon>Leotiomycetes</taxon>
        <taxon>Helotiales</taxon>
        <taxon>Helotiaceae</taxon>
        <taxon>Hymenoscyphus</taxon>
    </lineage>
</organism>
<feature type="domain" description="Tyrosinase copper-binding" evidence="4">
    <location>
        <begin position="241"/>
        <end position="252"/>
    </location>
</feature>
<comment type="caution">
    <text evidence="5">The sequence shown here is derived from an EMBL/GenBank/DDBJ whole genome shotgun (WGS) entry which is preliminary data.</text>
</comment>
<protein>
    <recommendedName>
        <fullName evidence="4">Tyrosinase copper-binding domain-containing protein</fullName>
    </recommendedName>
</protein>